<comment type="cofactor">
    <cofactor evidence="1 6">
        <name>pyridoxal 5'-phosphate</name>
        <dbReference type="ChEBI" id="CHEBI:597326"/>
    </cofactor>
</comment>
<protein>
    <recommendedName>
        <fullName evidence="6">Aminotransferase</fullName>
        <ecNumber evidence="6">2.6.1.-</ecNumber>
    </recommendedName>
</protein>
<organism evidence="8 9">
    <name type="scientific">Marinobacter vulgaris</name>
    <dbReference type="NCBI Taxonomy" id="1928331"/>
    <lineage>
        <taxon>Bacteria</taxon>
        <taxon>Pseudomonadati</taxon>
        <taxon>Pseudomonadota</taxon>
        <taxon>Gammaproteobacteria</taxon>
        <taxon>Pseudomonadales</taxon>
        <taxon>Marinobacteraceae</taxon>
        <taxon>Marinobacter</taxon>
    </lineage>
</organism>
<evidence type="ECO:0000256" key="5">
    <source>
        <dbReference type="ARBA" id="ARBA00022898"/>
    </source>
</evidence>
<dbReference type="InterPro" id="IPR004838">
    <property type="entry name" value="NHTrfase_class1_PyrdxlP-BS"/>
</dbReference>
<dbReference type="PANTHER" id="PTHR46383:SF1">
    <property type="entry name" value="ASPARTATE AMINOTRANSFERASE"/>
    <property type="match status" value="1"/>
</dbReference>
<evidence type="ECO:0000256" key="6">
    <source>
        <dbReference type="RuleBase" id="RU000481"/>
    </source>
</evidence>
<comment type="similarity">
    <text evidence="2 6">Belongs to the class-I pyridoxal-phosphate-dependent aminotransferase family.</text>
</comment>
<dbReference type="PANTHER" id="PTHR46383">
    <property type="entry name" value="ASPARTATE AMINOTRANSFERASE"/>
    <property type="match status" value="1"/>
</dbReference>
<dbReference type="GO" id="GO:0006520">
    <property type="term" value="P:amino acid metabolic process"/>
    <property type="evidence" value="ECO:0007669"/>
    <property type="project" value="InterPro"/>
</dbReference>
<reference evidence="8 9" key="2">
    <citation type="submission" date="2018-06" db="EMBL/GenBank/DDBJ databases">
        <title>Marinobactersediminissp. nov, a moderately halophilic bacterium isolated from marine solar saltern.</title>
        <authorList>
            <person name="Zhang Y."/>
        </authorList>
    </citation>
    <scope>NUCLEOTIDE SEQUENCE [LARGE SCALE GENOMIC DNA]</scope>
    <source>
        <strain evidence="8 9">F01</strain>
    </source>
</reference>
<keyword evidence="9" id="KW-1185">Reference proteome</keyword>
<gene>
    <name evidence="8" type="ORF">DIT71_09830</name>
</gene>
<accession>A0A2V3ZJY3</accession>
<dbReference type="InterPro" id="IPR015422">
    <property type="entry name" value="PyrdxlP-dep_Trfase_small"/>
</dbReference>
<evidence type="ECO:0000256" key="1">
    <source>
        <dbReference type="ARBA" id="ARBA00001933"/>
    </source>
</evidence>
<dbReference type="InterPro" id="IPR050596">
    <property type="entry name" value="AspAT/PAT-like"/>
</dbReference>
<reference evidence="9" key="1">
    <citation type="submission" date="2018-05" db="EMBL/GenBank/DDBJ databases">
        <authorList>
            <person name="Lu D."/>
        </authorList>
    </citation>
    <scope>NUCLEOTIDE SEQUENCE [LARGE SCALE GENOMIC DNA]</scope>
    <source>
        <strain evidence="9">F01</strain>
    </source>
</reference>
<dbReference type="GO" id="GO:0008483">
    <property type="term" value="F:transaminase activity"/>
    <property type="evidence" value="ECO:0007669"/>
    <property type="project" value="UniProtKB-KW"/>
</dbReference>
<comment type="caution">
    <text evidence="8">The sequence shown here is derived from an EMBL/GenBank/DDBJ whole genome shotgun (WGS) entry which is preliminary data.</text>
</comment>
<dbReference type="RefSeq" id="WP_114613048.1">
    <property type="nucleotide sequence ID" value="NZ_QFWX01000004.1"/>
</dbReference>
<evidence type="ECO:0000256" key="3">
    <source>
        <dbReference type="ARBA" id="ARBA00022576"/>
    </source>
</evidence>
<feature type="domain" description="Aminotransferase class I/classII large" evidence="7">
    <location>
        <begin position="34"/>
        <end position="389"/>
    </location>
</feature>
<dbReference type="PROSITE" id="PS00105">
    <property type="entry name" value="AA_TRANSFER_CLASS_1"/>
    <property type="match status" value="1"/>
</dbReference>
<dbReference type="InterPro" id="IPR004839">
    <property type="entry name" value="Aminotransferase_I/II_large"/>
</dbReference>
<evidence type="ECO:0000256" key="2">
    <source>
        <dbReference type="ARBA" id="ARBA00007441"/>
    </source>
</evidence>
<evidence type="ECO:0000313" key="9">
    <source>
        <dbReference type="Proteomes" id="UP000253987"/>
    </source>
</evidence>
<evidence type="ECO:0000313" key="8">
    <source>
        <dbReference type="EMBL" id="PXX90823.1"/>
    </source>
</evidence>
<dbReference type="CDD" id="cd00609">
    <property type="entry name" value="AAT_like"/>
    <property type="match status" value="1"/>
</dbReference>
<evidence type="ECO:0000256" key="4">
    <source>
        <dbReference type="ARBA" id="ARBA00022679"/>
    </source>
</evidence>
<proteinExistence type="inferred from homology"/>
<keyword evidence="4 6" id="KW-0808">Transferase</keyword>
<dbReference type="FunFam" id="3.40.640.10:FF:000033">
    <property type="entry name" value="Aspartate aminotransferase"/>
    <property type="match status" value="1"/>
</dbReference>
<dbReference type="Gene3D" id="3.90.1150.10">
    <property type="entry name" value="Aspartate Aminotransferase, domain 1"/>
    <property type="match status" value="1"/>
</dbReference>
<dbReference type="Pfam" id="PF00155">
    <property type="entry name" value="Aminotran_1_2"/>
    <property type="match status" value="1"/>
</dbReference>
<sequence>MATKFARRVGDLEASSIFRINAKAQALKTEGRRIFRLDAGDPDFETPGAVKAAGQRAIEQGYSHYTPIGGLPELKDAVIGKFERDNGLRYREDEVMVTCGAKQALFNLCMSVLHPGDEVVIPQPYWGSYPAIAKICWATPVYLETSIEQGFMPSPEALAEVMSERTRLVILNSPSNPSGQVISKQALEALGKVLERYPDVFIATDDIYEHLRWDGNQYYNIVNACPALRDRTVVINGVSKAYAMTGWRVGFCGGAADVVYQMNKLQGQSTAHTAAVSQVAAAAALNGDQQCVRDMVNAYQRRHQLVQTGLATIDAIDYLPAQGTFYCLPDFSRIIDRLEGVDDDQQLADWLLDHLGIAMIPGSAFGAPGHLRLSYATSDEDIEEALERLNRAFG</sequence>
<dbReference type="Gene3D" id="3.40.640.10">
    <property type="entry name" value="Type I PLP-dependent aspartate aminotransferase-like (Major domain)"/>
    <property type="match status" value="1"/>
</dbReference>
<dbReference type="GO" id="GO:0030170">
    <property type="term" value="F:pyridoxal phosphate binding"/>
    <property type="evidence" value="ECO:0007669"/>
    <property type="project" value="InterPro"/>
</dbReference>
<keyword evidence="3 6" id="KW-0032">Aminotransferase</keyword>
<dbReference type="InterPro" id="IPR015424">
    <property type="entry name" value="PyrdxlP-dep_Trfase"/>
</dbReference>
<dbReference type="SUPFAM" id="SSF53383">
    <property type="entry name" value="PLP-dependent transferases"/>
    <property type="match status" value="1"/>
</dbReference>
<dbReference type="EMBL" id="QFWX01000004">
    <property type="protein sequence ID" value="PXX90823.1"/>
    <property type="molecule type" value="Genomic_DNA"/>
</dbReference>
<dbReference type="InterPro" id="IPR015421">
    <property type="entry name" value="PyrdxlP-dep_Trfase_major"/>
</dbReference>
<evidence type="ECO:0000259" key="7">
    <source>
        <dbReference type="Pfam" id="PF00155"/>
    </source>
</evidence>
<dbReference type="AlphaFoldDB" id="A0A2V3ZJY3"/>
<dbReference type="OrthoDB" id="9803354at2"/>
<dbReference type="EC" id="2.6.1.-" evidence="6"/>
<dbReference type="Proteomes" id="UP000253987">
    <property type="component" value="Unassembled WGS sequence"/>
</dbReference>
<name>A0A2V3ZJY3_9GAMM</name>
<keyword evidence="5" id="KW-0663">Pyridoxal phosphate</keyword>